<organism evidence="9 10">
    <name type="scientific">Lacinutrix venerupis</name>
    <dbReference type="NCBI Taxonomy" id="1486034"/>
    <lineage>
        <taxon>Bacteria</taxon>
        <taxon>Pseudomonadati</taxon>
        <taxon>Bacteroidota</taxon>
        <taxon>Flavobacteriia</taxon>
        <taxon>Flavobacteriales</taxon>
        <taxon>Flavobacteriaceae</taxon>
        <taxon>Lacinutrix</taxon>
    </lineage>
</organism>
<feature type="domain" description="Mannose-6-phosphate isomerase cupin" evidence="8">
    <location>
        <begin position="253"/>
        <end position="315"/>
    </location>
</feature>
<dbReference type="InterPro" id="IPR049071">
    <property type="entry name" value="MPI_cupin_dom"/>
</dbReference>
<dbReference type="CDD" id="cd07010">
    <property type="entry name" value="cupin_PMI_type_I_N_bac"/>
    <property type="match status" value="1"/>
</dbReference>
<dbReference type="PIRSF" id="PIRSF036894">
    <property type="entry name" value="PMI_Firm_short"/>
    <property type="match status" value="1"/>
</dbReference>
<dbReference type="AlphaFoldDB" id="A0AAC9LMI3"/>
<dbReference type="GO" id="GO:0008270">
    <property type="term" value="F:zinc ion binding"/>
    <property type="evidence" value="ECO:0007669"/>
    <property type="project" value="InterPro"/>
</dbReference>
<dbReference type="InterPro" id="IPR051804">
    <property type="entry name" value="Carb_Metab_Reg_Kinase/Isom"/>
</dbReference>
<dbReference type="KEGG" id="lvn:BWR22_11365"/>
<evidence type="ECO:0000256" key="2">
    <source>
        <dbReference type="ARBA" id="ARBA00022833"/>
    </source>
</evidence>
<keyword evidence="9" id="KW-0413">Isomerase</keyword>
<dbReference type="PANTHER" id="PTHR42742:SF3">
    <property type="entry name" value="FRUCTOKINASE"/>
    <property type="match status" value="1"/>
</dbReference>
<dbReference type="InterPro" id="IPR011051">
    <property type="entry name" value="RmlC_Cupin_sf"/>
</dbReference>
<feature type="binding site" evidence="5">
    <location>
        <position position="181"/>
    </location>
    <ligand>
        <name>Zn(2+)</name>
        <dbReference type="ChEBI" id="CHEBI:29105"/>
    </ligand>
</feature>
<evidence type="ECO:0000259" key="8">
    <source>
        <dbReference type="Pfam" id="PF21621"/>
    </source>
</evidence>
<gene>
    <name evidence="9" type="ORF">BWR22_11365</name>
</gene>
<dbReference type="InterPro" id="IPR046457">
    <property type="entry name" value="PMI_typeI_cat"/>
</dbReference>
<keyword evidence="10" id="KW-1185">Reference proteome</keyword>
<dbReference type="SUPFAM" id="SSF51182">
    <property type="entry name" value="RmlC-like cupins"/>
    <property type="match status" value="1"/>
</dbReference>
<dbReference type="Proteomes" id="UP000187506">
    <property type="component" value="Chromosome"/>
</dbReference>
<keyword evidence="2 5" id="KW-0862">Zinc</keyword>
<dbReference type="PANTHER" id="PTHR42742">
    <property type="entry name" value="TRANSCRIPTIONAL REPRESSOR MPRA"/>
    <property type="match status" value="1"/>
</dbReference>
<keyword evidence="1 5" id="KW-0479">Metal-binding</keyword>
<evidence type="ECO:0000259" key="7">
    <source>
        <dbReference type="Pfam" id="PF20511"/>
    </source>
</evidence>
<sequence length="325" mass="37129">MTKVKLYPIKFQPIFKEKIWGGNKLKSVLNKKTNLLNVGESWEISAVENDVSVVANGQLKGNTLNSLLAEYKDDLIGEKNYKSFGTKFPLLIKFIDAKEDLSIQLHPNNKLAAQRHNSFGKTEMWYVLEADEEANLIVGFNEKMTSEKYLKHLNNKTLPEILNFNKVKKGDSYFIDVGLVHAIGAGVMLAEIQQTSDITYRVYDWDRVDAKGNTRELHNDLALEAINFDYKDNFKIDYFKNKNQTNKLVTCPFFITNYLALETNTITKENTFDSFIIYMCVNGEASIKTDYSTEIIKKGETILIPAVINTFQIIAESAELLEIYI</sequence>
<evidence type="ECO:0000313" key="10">
    <source>
        <dbReference type="Proteomes" id="UP000187506"/>
    </source>
</evidence>
<feature type="active site" evidence="6">
    <location>
        <position position="201"/>
    </location>
</feature>
<reference evidence="9 10" key="1">
    <citation type="submission" date="2017-01" db="EMBL/GenBank/DDBJ databases">
        <title>Complete genome of Lacinutrix venerupis DOK2-8 isolated from seawater in Dokdo.</title>
        <authorList>
            <person name="Chi W.-J."/>
            <person name="Kim J.H."/>
        </authorList>
    </citation>
    <scope>NUCLEOTIDE SEQUENCE [LARGE SCALE GENOMIC DNA]</scope>
    <source>
        <strain evidence="9 10">DOK2-8</strain>
    </source>
</reference>
<dbReference type="Pfam" id="PF20511">
    <property type="entry name" value="PMI_typeI_cat"/>
    <property type="match status" value="1"/>
</dbReference>
<dbReference type="RefSeq" id="WP_076733788.1">
    <property type="nucleotide sequence ID" value="NZ_CP019352.1"/>
</dbReference>
<dbReference type="GO" id="GO:0004476">
    <property type="term" value="F:mannose-6-phosphate isomerase activity"/>
    <property type="evidence" value="ECO:0007669"/>
    <property type="project" value="InterPro"/>
</dbReference>
<feature type="binding site" evidence="5">
    <location>
        <position position="123"/>
    </location>
    <ligand>
        <name>Zn(2+)</name>
        <dbReference type="ChEBI" id="CHEBI:29105"/>
    </ligand>
</feature>
<evidence type="ECO:0000256" key="5">
    <source>
        <dbReference type="PIRSR" id="PIRSR036894-1"/>
    </source>
</evidence>
<dbReference type="InterPro" id="IPR014710">
    <property type="entry name" value="RmlC-like_jellyroll"/>
</dbReference>
<feature type="binding site" evidence="5">
    <location>
        <position position="106"/>
    </location>
    <ligand>
        <name>Zn(2+)</name>
        <dbReference type="ChEBI" id="CHEBI:29105"/>
    </ligand>
</feature>
<dbReference type="InterPro" id="IPR014628">
    <property type="entry name" value="Man6P_isomerase_Firm_short"/>
</dbReference>
<dbReference type="GO" id="GO:0005975">
    <property type="term" value="P:carbohydrate metabolic process"/>
    <property type="evidence" value="ECO:0007669"/>
    <property type="project" value="InterPro"/>
</dbReference>
<protein>
    <recommendedName>
        <fullName evidence="3">Phosphohexomutase</fullName>
    </recommendedName>
    <alternativeName>
        <fullName evidence="4">Phosphomannose isomerase</fullName>
    </alternativeName>
</protein>
<proteinExistence type="predicted"/>
<evidence type="ECO:0000256" key="6">
    <source>
        <dbReference type="PIRSR" id="PIRSR036894-2"/>
    </source>
</evidence>
<comment type="cofactor">
    <cofactor evidence="5">
        <name>Zn(2+)</name>
        <dbReference type="ChEBI" id="CHEBI:29105"/>
    </cofactor>
    <text evidence="5">Binds 1 zinc ion per subunit.</text>
</comment>
<evidence type="ECO:0000313" key="9">
    <source>
        <dbReference type="EMBL" id="APY00884.1"/>
    </source>
</evidence>
<evidence type="ECO:0000256" key="3">
    <source>
        <dbReference type="ARBA" id="ARBA00029741"/>
    </source>
</evidence>
<name>A0AAC9LMI3_9FLAO</name>
<dbReference type="EMBL" id="CP019352">
    <property type="protein sequence ID" value="APY00884.1"/>
    <property type="molecule type" value="Genomic_DNA"/>
</dbReference>
<feature type="domain" description="Phosphomannose isomerase type I catalytic" evidence="7">
    <location>
        <begin position="10"/>
        <end position="118"/>
    </location>
</feature>
<evidence type="ECO:0000256" key="1">
    <source>
        <dbReference type="ARBA" id="ARBA00022723"/>
    </source>
</evidence>
<evidence type="ECO:0000256" key="4">
    <source>
        <dbReference type="ARBA" id="ARBA00030762"/>
    </source>
</evidence>
<dbReference type="Gene3D" id="2.60.120.10">
    <property type="entry name" value="Jelly Rolls"/>
    <property type="match status" value="2"/>
</dbReference>
<dbReference type="Pfam" id="PF21621">
    <property type="entry name" value="MPI_cupin_dom"/>
    <property type="match status" value="1"/>
</dbReference>
<accession>A0AAC9LMI3</accession>